<dbReference type="PANTHER" id="PTHR11240">
    <property type="entry name" value="RIBONUCLEASE T2"/>
    <property type="match status" value="1"/>
</dbReference>
<evidence type="ECO:0000256" key="2">
    <source>
        <dbReference type="ARBA" id="ARBA00004496"/>
    </source>
</evidence>
<evidence type="ECO:0000256" key="13">
    <source>
        <dbReference type="ARBA" id="ARBA00023239"/>
    </source>
</evidence>
<dbReference type="InterPro" id="IPR033130">
    <property type="entry name" value="RNase_T2_His_AS_2"/>
</dbReference>
<keyword evidence="10" id="KW-0378">Hydrolase</keyword>
<evidence type="ECO:0000256" key="16">
    <source>
        <dbReference type="PIRSR" id="PIRSR633697-1"/>
    </source>
</evidence>
<dbReference type="OrthoDB" id="435754at2759"/>
<evidence type="ECO:0000256" key="7">
    <source>
        <dbReference type="ARBA" id="ARBA00022722"/>
    </source>
</evidence>
<dbReference type="Proteomes" id="UP000094569">
    <property type="component" value="Unassembled WGS sequence"/>
</dbReference>
<feature type="domain" description="RNase T2-like C-terminal" evidence="19">
    <location>
        <begin position="298"/>
        <end position="415"/>
    </location>
</feature>
<dbReference type="Pfam" id="PF25488">
    <property type="entry name" value="RNaseT2L_C"/>
    <property type="match status" value="1"/>
</dbReference>
<evidence type="ECO:0000256" key="1">
    <source>
        <dbReference type="ARBA" id="ARBA00004410"/>
    </source>
</evidence>
<evidence type="ECO:0000256" key="4">
    <source>
        <dbReference type="ARBA" id="ARBA00012571"/>
    </source>
</evidence>
<evidence type="ECO:0000256" key="9">
    <source>
        <dbReference type="ARBA" id="ARBA00022759"/>
    </source>
</evidence>
<evidence type="ECO:0000256" key="3">
    <source>
        <dbReference type="ARBA" id="ARBA00007469"/>
    </source>
</evidence>
<dbReference type="EC" id="4.6.1.19" evidence="4"/>
<dbReference type="GO" id="GO:0003723">
    <property type="term" value="F:RNA binding"/>
    <property type="evidence" value="ECO:0007669"/>
    <property type="project" value="InterPro"/>
</dbReference>
<evidence type="ECO:0000256" key="5">
    <source>
        <dbReference type="ARBA" id="ARBA00022490"/>
    </source>
</evidence>
<feature type="region of interest" description="Disordered" evidence="18">
    <location>
        <begin position="270"/>
        <end position="302"/>
    </location>
</feature>
<feature type="active site" evidence="16">
    <location>
        <position position="92"/>
    </location>
</feature>
<dbReference type="GO" id="GO:0006401">
    <property type="term" value="P:RNA catabolic process"/>
    <property type="evidence" value="ECO:0007669"/>
    <property type="project" value="TreeGrafter"/>
</dbReference>
<gene>
    <name evidence="20" type="ORF">SI65_05888</name>
</gene>
<dbReference type="InterPro" id="IPR057328">
    <property type="entry name" value="RNaseT2L_C"/>
</dbReference>
<keyword evidence="8" id="KW-0732">Signal</keyword>
<dbReference type="Gene3D" id="3.90.730.10">
    <property type="entry name" value="Ribonuclease T2-like"/>
    <property type="match status" value="1"/>
</dbReference>
<evidence type="ECO:0000259" key="19">
    <source>
        <dbReference type="Pfam" id="PF25488"/>
    </source>
</evidence>
<dbReference type="InterPro" id="IPR001568">
    <property type="entry name" value="RNase_T2-like"/>
</dbReference>
<evidence type="ECO:0000256" key="8">
    <source>
        <dbReference type="ARBA" id="ARBA00022729"/>
    </source>
</evidence>
<dbReference type="EMBL" id="JXNT01000005">
    <property type="protein sequence ID" value="ODM19271.1"/>
    <property type="molecule type" value="Genomic_DNA"/>
</dbReference>
<reference evidence="20 21" key="1">
    <citation type="journal article" date="2016" name="BMC Genomics">
        <title>Comparative genomic and transcriptomic analyses of the Fuzhuan brick tea-fermentation fungus Aspergillus cristatus.</title>
        <authorList>
            <person name="Ge Y."/>
            <person name="Wang Y."/>
            <person name="Liu Y."/>
            <person name="Tan Y."/>
            <person name="Ren X."/>
            <person name="Zhang X."/>
            <person name="Hyde K.D."/>
            <person name="Liu Y."/>
            <person name="Liu Z."/>
        </authorList>
    </citation>
    <scope>NUCLEOTIDE SEQUENCE [LARGE SCALE GENOMIC DNA]</scope>
    <source>
        <strain evidence="20 21">GZAAS20.1005</strain>
    </source>
</reference>
<evidence type="ECO:0000256" key="11">
    <source>
        <dbReference type="ARBA" id="ARBA00023157"/>
    </source>
</evidence>
<feature type="active site" evidence="16">
    <location>
        <position position="154"/>
    </location>
</feature>
<accession>A0A1E3BEQ3</accession>
<keyword evidence="11" id="KW-1015">Disulfide bond</keyword>
<dbReference type="PANTHER" id="PTHR11240:SF22">
    <property type="entry name" value="RIBONUCLEASE T2"/>
    <property type="match status" value="1"/>
</dbReference>
<evidence type="ECO:0000256" key="14">
    <source>
        <dbReference type="ARBA" id="ARBA00025494"/>
    </source>
</evidence>
<dbReference type="InterPro" id="IPR036430">
    <property type="entry name" value="RNase_T2-like_sf"/>
</dbReference>
<evidence type="ECO:0000256" key="17">
    <source>
        <dbReference type="RuleBase" id="RU004328"/>
    </source>
</evidence>
<feature type="active site" evidence="16">
    <location>
        <position position="150"/>
    </location>
</feature>
<dbReference type="InterPro" id="IPR018188">
    <property type="entry name" value="RNase_T2_His_AS_1"/>
</dbReference>
<keyword evidence="7" id="KW-0540">Nuclease</keyword>
<keyword evidence="13" id="KW-0456">Lyase</keyword>
<evidence type="ECO:0000256" key="15">
    <source>
        <dbReference type="ARBA" id="ARBA00071169"/>
    </source>
</evidence>
<name>A0A1E3BEQ3_ASPCR</name>
<keyword evidence="21" id="KW-1185">Reference proteome</keyword>
<dbReference type="GO" id="GO:0005576">
    <property type="term" value="C:extracellular region"/>
    <property type="evidence" value="ECO:0007669"/>
    <property type="project" value="TreeGrafter"/>
</dbReference>
<dbReference type="VEuPathDB" id="FungiDB:SI65_05888"/>
<keyword evidence="6" id="KW-0926">Vacuole</keyword>
<evidence type="ECO:0000256" key="6">
    <source>
        <dbReference type="ARBA" id="ARBA00022554"/>
    </source>
</evidence>
<dbReference type="PROSITE" id="PS00530">
    <property type="entry name" value="RNASE_T2_1"/>
    <property type="match status" value="1"/>
</dbReference>
<dbReference type="CDD" id="cd01061">
    <property type="entry name" value="RNase_T2_euk"/>
    <property type="match status" value="1"/>
</dbReference>
<dbReference type="FunFam" id="3.90.730.10:FF:000004">
    <property type="entry name" value="Ribonuclease T2-like"/>
    <property type="match status" value="1"/>
</dbReference>
<evidence type="ECO:0000256" key="12">
    <source>
        <dbReference type="ARBA" id="ARBA00023180"/>
    </source>
</evidence>
<comment type="function">
    <text evidence="14">Rnase which modulates cell survival under stress conditions. Released from the vacuole to the cytoplasm during stress to promote tRNA and rRNA cleavage and to activate separately a downstream pathway that promotes cell death. Involved in cell size, vacuolar morphology and growth at high temperatures and high salt concentration.</text>
</comment>
<dbReference type="InterPro" id="IPR033697">
    <property type="entry name" value="Ribonuclease_T2_eukaryotic"/>
</dbReference>
<organism evidence="20 21">
    <name type="scientific">Aspergillus cristatus</name>
    <name type="common">Chinese Fuzhuan brick tea-fermentation fungus</name>
    <name type="synonym">Eurotium cristatum</name>
    <dbReference type="NCBI Taxonomy" id="573508"/>
    <lineage>
        <taxon>Eukaryota</taxon>
        <taxon>Fungi</taxon>
        <taxon>Dikarya</taxon>
        <taxon>Ascomycota</taxon>
        <taxon>Pezizomycotina</taxon>
        <taxon>Eurotiomycetes</taxon>
        <taxon>Eurotiomycetidae</taxon>
        <taxon>Eurotiales</taxon>
        <taxon>Aspergillaceae</taxon>
        <taxon>Aspergillus</taxon>
        <taxon>Aspergillus subgen. Aspergillus</taxon>
    </lineage>
</organism>
<dbReference type="GO" id="GO:0033897">
    <property type="term" value="F:ribonuclease T2 activity"/>
    <property type="evidence" value="ECO:0007669"/>
    <property type="project" value="UniProtKB-EC"/>
</dbReference>
<dbReference type="Pfam" id="PF00445">
    <property type="entry name" value="Ribonuclease_T2"/>
    <property type="match status" value="1"/>
</dbReference>
<keyword evidence="9" id="KW-0255">Endonuclease</keyword>
<proteinExistence type="inferred from homology"/>
<feature type="compositionally biased region" description="Low complexity" evidence="18">
    <location>
        <begin position="281"/>
        <end position="295"/>
    </location>
</feature>
<sequence>MESWAFFTGVPGPQRVLKALTASLGLSSLTDLYNPTTEVITHQTCTKEEVSCQTRYSDQDTCCFNYPGGQLLQTQFWDADPALGPDDSWTIHGLWPDHCDGGFDQFCDSKRHYNNISLILVDSGRRDLLEYMDVYWKDFKGDDLDLWVHEWNKHGTCISTLETRCYGDYYPQQEVVDYFDKAVEIFAELPSYKFLADAGIVPSRTKTYTLAEIEDALAKGHGSDVTVRCHGHSLNEIWYHFNVAGTLQTGHFVPSSPDGLKSNCPAKGVHYQPKRSHRANPTHTATEPAKPTATPGIPFQGEGNLKVSTRGQGRGCIISYGTWFTSGTCATFRGEKVRDNTFTLTSSRGKCSFEQDILTCGAHVDNPMEFEMMDGKLAYNGNTTFYADKPPKGHTQSDVFATQGEHPVELEITWRERK</sequence>
<keyword evidence="5" id="KW-0963">Cytoplasm</keyword>
<dbReference type="AlphaFoldDB" id="A0A1E3BEQ3"/>
<comment type="similarity">
    <text evidence="3 17">Belongs to the RNase T2 family.</text>
</comment>
<evidence type="ECO:0000256" key="10">
    <source>
        <dbReference type="ARBA" id="ARBA00022801"/>
    </source>
</evidence>
<dbReference type="GO" id="GO:0016787">
    <property type="term" value="F:hydrolase activity"/>
    <property type="evidence" value="ECO:0007669"/>
    <property type="project" value="UniProtKB-KW"/>
</dbReference>
<comment type="subcellular location">
    <subcellularLocation>
        <location evidence="2">Cytoplasm</location>
    </subcellularLocation>
    <subcellularLocation>
        <location evidence="1">Vacuole lumen</location>
    </subcellularLocation>
</comment>
<dbReference type="STRING" id="573508.A0A1E3BEQ3"/>
<evidence type="ECO:0000256" key="18">
    <source>
        <dbReference type="SAM" id="MobiDB-lite"/>
    </source>
</evidence>
<protein>
    <recommendedName>
        <fullName evidence="15">Ribonuclease T2-like</fullName>
        <ecNumber evidence="4">4.6.1.19</ecNumber>
    </recommendedName>
</protein>
<comment type="caution">
    <text evidence="20">The sequence shown here is derived from an EMBL/GenBank/DDBJ whole genome shotgun (WGS) entry which is preliminary data.</text>
</comment>
<keyword evidence="12" id="KW-0325">Glycoprotein</keyword>
<dbReference type="GO" id="GO:0005775">
    <property type="term" value="C:vacuolar lumen"/>
    <property type="evidence" value="ECO:0007669"/>
    <property type="project" value="UniProtKB-SubCell"/>
</dbReference>
<evidence type="ECO:0000313" key="20">
    <source>
        <dbReference type="EMBL" id="ODM19271.1"/>
    </source>
</evidence>
<dbReference type="SUPFAM" id="SSF55895">
    <property type="entry name" value="Ribonuclease Rh-like"/>
    <property type="match status" value="1"/>
</dbReference>
<evidence type="ECO:0000313" key="21">
    <source>
        <dbReference type="Proteomes" id="UP000094569"/>
    </source>
</evidence>
<dbReference type="PROSITE" id="PS00531">
    <property type="entry name" value="RNASE_T2_2"/>
    <property type="match status" value="1"/>
</dbReference>